<evidence type="ECO:0000313" key="1">
    <source>
        <dbReference type="EMBL" id="MDR6725543.1"/>
    </source>
</evidence>
<reference evidence="1" key="1">
    <citation type="submission" date="2023-07" db="EMBL/GenBank/DDBJ databases">
        <title>Sorghum-associated microbial communities from plants grown in Nebraska, USA.</title>
        <authorList>
            <person name="Schachtman D."/>
        </authorList>
    </citation>
    <scope>NUCLEOTIDE SEQUENCE</scope>
    <source>
        <strain evidence="1">BE80</strain>
    </source>
</reference>
<accession>A0AAP5H3B7</accession>
<dbReference type="Proteomes" id="UP001254832">
    <property type="component" value="Unassembled WGS sequence"/>
</dbReference>
<comment type="caution">
    <text evidence="1">The sequence shown here is derived from an EMBL/GenBank/DDBJ whole genome shotgun (WGS) entry which is preliminary data.</text>
</comment>
<name>A0AAP5H3B7_PAEAM</name>
<dbReference type="EMBL" id="JAVDTR010000011">
    <property type="protein sequence ID" value="MDR6725543.1"/>
    <property type="molecule type" value="Genomic_DNA"/>
</dbReference>
<gene>
    <name evidence="1" type="ORF">J2W91_004042</name>
</gene>
<organism evidence="1 2">
    <name type="scientific">Paenibacillus amylolyticus</name>
    <dbReference type="NCBI Taxonomy" id="1451"/>
    <lineage>
        <taxon>Bacteria</taxon>
        <taxon>Bacillati</taxon>
        <taxon>Bacillota</taxon>
        <taxon>Bacilli</taxon>
        <taxon>Bacillales</taxon>
        <taxon>Paenibacillaceae</taxon>
        <taxon>Paenibacillus</taxon>
    </lineage>
</organism>
<protein>
    <submittedName>
        <fullName evidence="1">Uncharacterized protein</fullName>
    </submittedName>
</protein>
<sequence>MGHFYQKAHPKLTMIEAKTSEWGSFSYSTNQKLGGEGYFENMLKNKDSRYSDFNERYEKLLKENPGLEFEYVRVETDISKTKVGFEVDIVKVKDWSKALK</sequence>
<proteinExistence type="predicted"/>
<dbReference type="AlphaFoldDB" id="A0AAP5H3B7"/>
<evidence type="ECO:0000313" key="2">
    <source>
        <dbReference type="Proteomes" id="UP001254832"/>
    </source>
</evidence>